<sequence length="151" mass="16745">MPPKATKTKTKANAKLKVAARTKAAKNTAGPSTEDDWVLQTAATHPPDNVELTPAHIFFHENIRPNHPVWKSEEAIREQEKTLGGPLQPWWHAQSSALPNEAGKVGFVEVYGEEVQAAGVRIMGSRGPLCFKDGKKHHCHRDKVLAAFYYK</sequence>
<dbReference type="Proteomes" id="UP000289152">
    <property type="component" value="Unassembled WGS sequence"/>
</dbReference>
<dbReference type="VEuPathDB" id="FungiDB:TREMEDRAFT_66351"/>
<accession>A0A4Q1BS82</accession>
<organism evidence="1 2">
    <name type="scientific">Tremella mesenterica</name>
    <name type="common">Jelly fungus</name>
    <dbReference type="NCBI Taxonomy" id="5217"/>
    <lineage>
        <taxon>Eukaryota</taxon>
        <taxon>Fungi</taxon>
        <taxon>Dikarya</taxon>
        <taxon>Basidiomycota</taxon>
        <taxon>Agaricomycotina</taxon>
        <taxon>Tremellomycetes</taxon>
        <taxon>Tremellales</taxon>
        <taxon>Tremellaceae</taxon>
        <taxon>Tremella</taxon>
    </lineage>
</organism>
<comment type="caution">
    <text evidence="1">The sequence shown here is derived from an EMBL/GenBank/DDBJ whole genome shotgun (WGS) entry which is preliminary data.</text>
</comment>
<keyword evidence="2" id="KW-1185">Reference proteome</keyword>
<protein>
    <submittedName>
        <fullName evidence="1">Uncharacterized protein</fullName>
    </submittedName>
</protein>
<evidence type="ECO:0000313" key="2">
    <source>
        <dbReference type="Proteomes" id="UP000289152"/>
    </source>
</evidence>
<name>A0A4Q1BS82_TREME</name>
<dbReference type="AlphaFoldDB" id="A0A4Q1BS82"/>
<gene>
    <name evidence="1" type="ORF">M231_01930</name>
</gene>
<reference evidence="1 2" key="1">
    <citation type="submission" date="2016-06" db="EMBL/GenBank/DDBJ databases">
        <title>Evolution of pathogenesis and genome organization in the Tremellales.</title>
        <authorList>
            <person name="Cuomo C."/>
            <person name="Litvintseva A."/>
            <person name="Heitman J."/>
            <person name="Chen Y."/>
            <person name="Sun S."/>
            <person name="Springer D."/>
            <person name="Dromer F."/>
            <person name="Young S."/>
            <person name="Zeng Q."/>
            <person name="Chapman S."/>
            <person name="Gujja S."/>
            <person name="Saif S."/>
            <person name="Birren B."/>
        </authorList>
    </citation>
    <scope>NUCLEOTIDE SEQUENCE [LARGE SCALE GENOMIC DNA]</scope>
    <source>
        <strain evidence="1 2">ATCC 28783</strain>
    </source>
</reference>
<proteinExistence type="predicted"/>
<dbReference type="EMBL" id="SDIL01000014">
    <property type="protein sequence ID" value="RXK40871.1"/>
    <property type="molecule type" value="Genomic_DNA"/>
</dbReference>
<dbReference type="InParanoid" id="A0A4Q1BS82"/>
<evidence type="ECO:0000313" key="1">
    <source>
        <dbReference type="EMBL" id="RXK40871.1"/>
    </source>
</evidence>